<accession>A0A8J7GG06</accession>
<evidence type="ECO:0000313" key="1">
    <source>
        <dbReference type="EMBL" id="MBG6135937.1"/>
    </source>
</evidence>
<dbReference type="EMBL" id="JADOUF010000001">
    <property type="protein sequence ID" value="MBG6135937.1"/>
    <property type="molecule type" value="Genomic_DNA"/>
</dbReference>
<dbReference type="AlphaFoldDB" id="A0A8J7GG06"/>
<name>A0A8J7GG06_9ACTN</name>
<reference evidence="1" key="1">
    <citation type="submission" date="2020-11" db="EMBL/GenBank/DDBJ databases">
        <title>Sequencing the genomes of 1000 actinobacteria strains.</title>
        <authorList>
            <person name="Klenk H.-P."/>
        </authorList>
    </citation>
    <scope>NUCLEOTIDE SEQUENCE</scope>
    <source>
        <strain evidence="1">DSM 45356</strain>
    </source>
</reference>
<sequence>MPGGGFDATARVEHLQVATAREYDQSLVVHDREARQAFHSDGSSTMYWVDTSKTHSSTALEQDMLVVKWFNDTEYASKFELWSSSGKPRGHTATETIRAYFSSMRAYICGGVACPHTGAAERLRRLLYWLWGSQPATEIQRILTHPRAAGAWSAAMVWNLVAAGPHRVCLTPLGERWVAADQRLNGAEVWPDHATPSLRAKAAERITLPAPFEMDLPDYTAPWPSGSDVVALSRFIAAASHYRAPLAFIHDLHALRQLAARDGGWVRDRSKVAEKAPSSRDYPFFQHWDQFTLTAYHNFLIIEPPEFHEKTAWW</sequence>
<dbReference type="RefSeq" id="WP_197002985.1">
    <property type="nucleotide sequence ID" value="NZ_BONS01000001.1"/>
</dbReference>
<protein>
    <submittedName>
        <fullName evidence="1">Uncharacterized protein</fullName>
    </submittedName>
</protein>
<dbReference type="Proteomes" id="UP000622552">
    <property type="component" value="Unassembled WGS sequence"/>
</dbReference>
<organism evidence="1 2">
    <name type="scientific">Longispora fulva</name>
    <dbReference type="NCBI Taxonomy" id="619741"/>
    <lineage>
        <taxon>Bacteria</taxon>
        <taxon>Bacillati</taxon>
        <taxon>Actinomycetota</taxon>
        <taxon>Actinomycetes</taxon>
        <taxon>Micromonosporales</taxon>
        <taxon>Micromonosporaceae</taxon>
        <taxon>Longispora</taxon>
    </lineage>
</organism>
<evidence type="ECO:0000313" key="2">
    <source>
        <dbReference type="Proteomes" id="UP000622552"/>
    </source>
</evidence>
<proteinExistence type="predicted"/>
<gene>
    <name evidence="1" type="ORF">IW245_002131</name>
</gene>
<keyword evidence="2" id="KW-1185">Reference proteome</keyword>
<comment type="caution">
    <text evidence="1">The sequence shown here is derived from an EMBL/GenBank/DDBJ whole genome shotgun (WGS) entry which is preliminary data.</text>
</comment>